<dbReference type="EMBL" id="QPJM01000008">
    <property type="protein sequence ID" value="RCW82392.1"/>
    <property type="molecule type" value="Genomic_DNA"/>
</dbReference>
<evidence type="ECO:0000313" key="2">
    <source>
        <dbReference type="EMBL" id="RCW82392.1"/>
    </source>
</evidence>
<gene>
    <name evidence="2" type="ORF">C7476_108207</name>
</gene>
<organism evidence="2 3">
    <name type="scientific">Phyllobacterium bourgognense</name>
    <dbReference type="NCBI Taxonomy" id="314236"/>
    <lineage>
        <taxon>Bacteria</taxon>
        <taxon>Pseudomonadati</taxon>
        <taxon>Pseudomonadota</taxon>
        <taxon>Alphaproteobacteria</taxon>
        <taxon>Hyphomicrobiales</taxon>
        <taxon>Phyllobacteriaceae</taxon>
        <taxon>Phyllobacterium</taxon>
    </lineage>
</organism>
<evidence type="ECO:0008006" key="4">
    <source>
        <dbReference type="Google" id="ProtNLM"/>
    </source>
</evidence>
<accession>A0A368YQ90</accession>
<keyword evidence="1" id="KW-0732">Signal</keyword>
<dbReference type="AlphaFoldDB" id="A0A368YQ90"/>
<keyword evidence="3" id="KW-1185">Reference proteome</keyword>
<name>A0A368YQ90_9HYPH</name>
<evidence type="ECO:0000313" key="3">
    <source>
        <dbReference type="Proteomes" id="UP000253324"/>
    </source>
</evidence>
<proteinExistence type="predicted"/>
<protein>
    <recommendedName>
        <fullName evidence="4">YpeB-like protein with protease inhibitory function</fullName>
    </recommendedName>
</protein>
<feature type="chain" id="PRO_5016705265" description="YpeB-like protein with protease inhibitory function" evidence="1">
    <location>
        <begin position="29"/>
        <end position="104"/>
    </location>
</feature>
<evidence type="ECO:0000256" key="1">
    <source>
        <dbReference type="SAM" id="SignalP"/>
    </source>
</evidence>
<reference evidence="2 3" key="1">
    <citation type="submission" date="2018-07" db="EMBL/GenBank/DDBJ databases">
        <title>Genomic Encyclopedia of Type Strains, Phase III (KMG-III): the genomes of soil and plant-associated and newly described type strains.</title>
        <authorList>
            <person name="Whitman W."/>
        </authorList>
    </citation>
    <scope>NUCLEOTIDE SEQUENCE [LARGE SCALE GENOMIC DNA]</scope>
    <source>
        <strain evidence="2 3">31-25a</strain>
    </source>
</reference>
<dbReference type="Proteomes" id="UP000253324">
    <property type="component" value="Unassembled WGS sequence"/>
</dbReference>
<comment type="caution">
    <text evidence="2">The sequence shown here is derived from an EMBL/GenBank/DDBJ whole genome shotgun (WGS) entry which is preliminary data.</text>
</comment>
<feature type="signal peptide" evidence="1">
    <location>
        <begin position="1"/>
        <end position="28"/>
    </location>
</feature>
<sequence>MRKNLFVPLGLVLSLVMTPVALPTAAIAQSVSITIGTNLNRGRGISCSQGERLLRNRGFRNIRRINCRGRFFIYRAWRGNTRFEVAVRQSNGRVVDVRRIGRRR</sequence>